<accession>A0ABR4EYI9</accession>
<dbReference type="PROSITE" id="PS50935">
    <property type="entry name" value="SSB"/>
    <property type="match status" value="1"/>
</dbReference>
<keyword evidence="1 2" id="KW-0238">DNA-binding</keyword>
<comment type="caution">
    <text evidence="4">The sequence shown here is derived from an EMBL/GenBank/DDBJ whole genome shotgun (WGS) entry which is preliminary data.</text>
</comment>
<dbReference type="NCBIfam" id="TIGR00621">
    <property type="entry name" value="ssb"/>
    <property type="match status" value="1"/>
</dbReference>
<protein>
    <recommendedName>
        <fullName evidence="6">SsDNA binding protein</fullName>
    </recommendedName>
</protein>
<dbReference type="InterPro" id="IPR012340">
    <property type="entry name" value="NA-bd_OB-fold"/>
</dbReference>
<dbReference type="Proteomes" id="UP001600888">
    <property type="component" value="Unassembled WGS sequence"/>
</dbReference>
<dbReference type="PANTHER" id="PTHR10302">
    <property type="entry name" value="SINGLE-STRANDED DNA-BINDING PROTEIN"/>
    <property type="match status" value="1"/>
</dbReference>
<evidence type="ECO:0000313" key="4">
    <source>
        <dbReference type="EMBL" id="KAL2287509.1"/>
    </source>
</evidence>
<proteinExistence type="predicted"/>
<gene>
    <name evidence="4" type="ORF">FJTKL_04952</name>
</gene>
<dbReference type="InterPro" id="IPR000424">
    <property type="entry name" value="Primosome_PriB/ssb"/>
</dbReference>
<reference evidence="4 5" key="1">
    <citation type="submission" date="2024-03" db="EMBL/GenBank/DDBJ databases">
        <title>A high-quality draft genome sequence of Diaporthe vaccinii, a causative agent of upright dieback and viscid rot disease in cranberry plants.</title>
        <authorList>
            <person name="Sarrasin M."/>
            <person name="Lang B.F."/>
            <person name="Burger G."/>
        </authorList>
    </citation>
    <scope>NUCLEOTIDE SEQUENCE [LARGE SCALE GENOMIC DNA]</scope>
    <source>
        <strain evidence="4 5">IS7</strain>
    </source>
</reference>
<organism evidence="4 5">
    <name type="scientific">Diaporthe vaccinii</name>
    <dbReference type="NCBI Taxonomy" id="105482"/>
    <lineage>
        <taxon>Eukaryota</taxon>
        <taxon>Fungi</taxon>
        <taxon>Dikarya</taxon>
        <taxon>Ascomycota</taxon>
        <taxon>Pezizomycotina</taxon>
        <taxon>Sordariomycetes</taxon>
        <taxon>Sordariomycetidae</taxon>
        <taxon>Diaporthales</taxon>
        <taxon>Diaporthaceae</taxon>
        <taxon>Diaporthe</taxon>
        <taxon>Diaporthe eres species complex</taxon>
    </lineage>
</organism>
<keyword evidence="5" id="KW-1185">Reference proteome</keyword>
<dbReference type="PANTHER" id="PTHR10302:SF0">
    <property type="entry name" value="SINGLE-STRANDED DNA-BINDING PROTEIN, MITOCHONDRIAL"/>
    <property type="match status" value="1"/>
</dbReference>
<evidence type="ECO:0000313" key="5">
    <source>
        <dbReference type="Proteomes" id="UP001600888"/>
    </source>
</evidence>
<dbReference type="CDD" id="cd04496">
    <property type="entry name" value="SSB_OBF"/>
    <property type="match status" value="1"/>
</dbReference>
<evidence type="ECO:0008006" key="6">
    <source>
        <dbReference type="Google" id="ProtNLM"/>
    </source>
</evidence>
<evidence type="ECO:0000256" key="3">
    <source>
        <dbReference type="SAM" id="MobiDB-lite"/>
    </source>
</evidence>
<sequence>MPAVALDRIASNFPSFLLPFAHIKPANSPLRASVPLKRFPQPLSPPPPPDSSHTKDSIYSTRMSFLARRTIVAAPRAARAFSTTPARPLAKITIVGNLVQTPELQATSTGLEVLKYAVASNTGRGDNTKTSYFRVSSFEAEGPRRDYFQTLPKGTLVYVEGDATNDKYEDAEGKTRTTLNIVQRNMEVLRKPRGDAPPS</sequence>
<feature type="region of interest" description="Disordered" evidence="3">
    <location>
        <begin position="36"/>
        <end position="56"/>
    </location>
</feature>
<evidence type="ECO:0000256" key="2">
    <source>
        <dbReference type="PROSITE-ProRule" id="PRU00252"/>
    </source>
</evidence>
<dbReference type="EMBL" id="JBAWTH010000019">
    <property type="protein sequence ID" value="KAL2287509.1"/>
    <property type="molecule type" value="Genomic_DNA"/>
</dbReference>
<dbReference type="Pfam" id="PF00436">
    <property type="entry name" value="SSB"/>
    <property type="match status" value="1"/>
</dbReference>
<name>A0ABR4EYI9_9PEZI</name>
<dbReference type="SUPFAM" id="SSF50249">
    <property type="entry name" value="Nucleic acid-binding proteins"/>
    <property type="match status" value="1"/>
</dbReference>
<dbReference type="InterPro" id="IPR011344">
    <property type="entry name" value="ssDNA-bd"/>
</dbReference>
<evidence type="ECO:0000256" key="1">
    <source>
        <dbReference type="ARBA" id="ARBA00023125"/>
    </source>
</evidence>
<dbReference type="Gene3D" id="2.40.50.140">
    <property type="entry name" value="Nucleic acid-binding proteins"/>
    <property type="match status" value="1"/>
</dbReference>